<name>A0A0D2CVK3_9EURO</name>
<dbReference type="GeneID" id="27341042"/>
<dbReference type="AlphaFoldDB" id="A0A0D2CVK3"/>
<gene>
    <name evidence="2" type="ORF">PV07_01848</name>
</gene>
<organism evidence="2 3">
    <name type="scientific">Cladophialophora immunda</name>
    <dbReference type="NCBI Taxonomy" id="569365"/>
    <lineage>
        <taxon>Eukaryota</taxon>
        <taxon>Fungi</taxon>
        <taxon>Dikarya</taxon>
        <taxon>Ascomycota</taxon>
        <taxon>Pezizomycotina</taxon>
        <taxon>Eurotiomycetes</taxon>
        <taxon>Chaetothyriomycetidae</taxon>
        <taxon>Chaetothyriales</taxon>
        <taxon>Herpotrichiellaceae</taxon>
        <taxon>Cladophialophora</taxon>
    </lineage>
</organism>
<accession>A0A0D2CVK3</accession>
<evidence type="ECO:0000313" key="3">
    <source>
        <dbReference type="Proteomes" id="UP000054466"/>
    </source>
</evidence>
<dbReference type="VEuPathDB" id="FungiDB:PV07_01848"/>
<protein>
    <submittedName>
        <fullName evidence="2">Uncharacterized protein</fullName>
    </submittedName>
</protein>
<keyword evidence="3" id="KW-1185">Reference proteome</keyword>
<dbReference type="RefSeq" id="XP_016255349.1">
    <property type="nucleotide sequence ID" value="XM_016388421.1"/>
</dbReference>
<reference evidence="2 3" key="1">
    <citation type="submission" date="2015-01" db="EMBL/GenBank/DDBJ databases">
        <title>The Genome Sequence of Cladophialophora immunda CBS83496.</title>
        <authorList>
            <consortium name="The Broad Institute Genomics Platform"/>
            <person name="Cuomo C."/>
            <person name="de Hoog S."/>
            <person name="Gorbushina A."/>
            <person name="Stielow B."/>
            <person name="Teixiera M."/>
            <person name="Abouelleil A."/>
            <person name="Chapman S.B."/>
            <person name="Priest M."/>
            <person name="Young S.K."/>
            <person name="Wortman J."/>
            <person name="Nusbaum C."/>
            <person name="Birren B."/>
        </authorList>
    </citation>
    <scope>NUCLEOTIDE SEQUENCE [LARGE SCALE GENOMIC DNA]</scope>
    <source>
        <strain evidence="2 3">CBS 83496</strain>
    </source>
</reference>
<sequence length="110" mass="12534">MGSELEGGARKKREASSTTAFFPRKRISQPPQISHQGFFLGSSLHFYSVLRVLLPYRRVWIPFGLGGLSPRCRRVDTNVSQTPFSRFESCFALSRLSTSALRRFFSRGFL</sequence>
<proteinExistence type="predicted"/>
<evidence type="ECO:0000313" key="2">
    <source>
        <dbReference type="EMBL" id="KIW35133.1"/>
    </source>
</evidence>
<dbReference type="EMBL" id="KN847040">
    <property type="protein sequence ID" value="KIW35133.1"/>
    <property type="molecule type" value="Genomic_DNA"/>
</dbReference>
<evidence type="ECO:0000256" key="1">
    <source>
        <dbReference type="SAM" id="MobiDB-lite"/>
    </source>
</evidence>
<dbReference type="HOGENOM" id="CLU_2170792_0_0_1"/>
<dbReference type="Proteomes" id="UP000054466">
    <property type="component" value="Unassembled WGS sequence"/>
</dbReference>
<feature type="region of interest" description="Disordered" evidence="1">
    <location>
        <begin position="1"/>
        <end position="28"/>
    </location>
</feature>